<feature type="non-terminal residue" evidence="2">
    <location>
        <position position="55"/>
    </location>
</feature>
<sequence length="55" mass="6184">LKMETKGKGLKQQQQNHKKLLAAMLSQDSFDSMPDSAPSVTEDEMEDEDDAMELL</sequence>
<evidence type="ECO:0000313" key="2">
    <source>
        <dbReference type="EMBL" id="KAL0156802.1"/>
    </source>
</evidence>
<proteinExistence type="predicted"/>
<dbReference type="EMBL" id="JAMKFB020000024">
    <property type="protein sequence ID" value="KAL0156802.1"/>
    <property type="molecule type" value="Genomic_DNA"/>
</dbReference>
<protein>
    <submittedName>
        <fullName evidence="2">Uncharacterized protein</fullName>
    </submittedName>
</protein>
<gene>
    <name evidence="2" type="ORF">M9458_048048</name>
</gene>
<feature type="non-terminal residue" evidence="2">
    <location>
        <position position="1"/>
    </location>
</feature>
<dbReference type="PANTHER" id="PTHR32000">
    <property type="entry name" value="SIMILAR TO HYPOTHETICAL PROTEIN"/>
    <property type="match status" value="1"/>
</dbReference>
<accession>A0ABD0N5E8</accession>
<reference evidence="2 3" key="1">
    <citation type="submission" date="2024-05" db="EMBL/GenBank/DDBJ databases">
        <title>Genome sequencing and assembly of Indian major carp, Cirrhinus mrigala (Hamilton, 1822).</title>
        <authorList>
            <person name="Mohindra V."/>
            <person name="Chowdhury L.M."/>
            <person name="Lal K."/>
            <person name="Jena J.K."/>
        </authorList>
    </citation>
    <scope>NUCLEOTIDE SEQUENCE [LARGE SCALE GENOMIC DNA]</scope>
    <source>
        <strain evidence="2">CM1030</strain>
        <tissue evidence="2">Blood</tissue>
    </source>
</reference>
<dbReference type="AlphaFoldDB" id="A0ABD0N5E8"/>
<dbReference type="InterPro" id="IPR040687">
    <property type="entry name" value="DUF5586"/>
</dbReference>
<dbReference type="PANTHER" id="PTHR32000:SF3">
    <property type="entry name" value="RIKEN CDNA A830018L16 GENE"/>
    <property type="match status" value="1"/>
</dbReference>
<keyword evidence="3" id="KW-1185">Reference proteome</keyword>
<evidence type="ECO:0000313" key="3">
    <source>
        <dbReference type="Proteomes" id="UP001529510"/>
    </source>
</evidence>
<dbReference type="Proteomes" id="UP001529510">
    <property type="component" value="Unassembled WGS sequence"/>
</dbReference>
<feature type="compositionally biased region" description="Acidic residues" evidence="1">
    <location>
        <begin position="41"/>
        <end position="55"/>
    </location>
</feature>
<organism evidence="2 3">
    <name type="scientific">Cirrhinus mrigala</name>
    <name type="common">Mrigala</name>
    <dbReference type="NCBI Taxonomy" id="683832"/>
    <lineage>
        <taxon>Eukaryota</taxon>
        <taxon>Metazoa</taxon>
        <taxon>Chordata</taxon>
        <taxon>Craniata</taxon>
        <taxon>Vertebrata</taxon>
        <taxon>Euteleostomi</taxon>
        <taxon>Actinopterygii</taxon>
        <taxon>Neopterygii</taxon>
        <taxon>Teleostei</taxon>
        <taxon>Ostariophysi</taxon>
        <taxon>Cypriniformes</taxon>
        <taxon>Cyprinidae</taxon>
        <taxon>Labeoninae</taxon>
        <taxon>Labeonini</taxon>
        <taxon>Cirrhinus</taxon>
    </lineage>
</organism>
<name>A0ABD0N5E8_CIRMR</name>
<dbReference type="Pfam" id="PF17824">
    <property type="entry name" value="DUF5586"/>
    <property type="match status" value="1"/>
</dbReference>
<feature type="region of interest" description="Disordered" evidence="1">
    <location>
        <begin position="1"/>
        <end position="55"/>
    </location>
</feature>
<evidence type="ECO:0000256" key="1">
    <source>
        <dbReference type="SAM" id="MobiDB-lite"/>
    </source>
</evidence>
<comment type="caution">
    <text evidence="2">The sequence shown here is derived from an EMBL/GenBank/DDBJ whole genome shotgun (WGS) entry which is preliminary data.</text>
</comment>